<keyword evidence="2" id="KW-1185">Reference proteome</keyword>
<organism evidence="1 2">
    <name type="scientific">Savagea serpentis</name>
    <dbReference type="NCBI Taxonomy" id="2785297"/>
    <lineage>
        <taxon>Bacteria</taxon>
        <taxon>Bacillati</taxon>
        <taxon>Bacillota</taxon>
        <taxon>Bacilli</taxon>
        <taxon>Bacillales</taxon>
        <taxon>Caryophanaceae</taxon>
        <taxon>Savagea</taxon>
    </lineage>
</organism>
<evidence type="ECO:0000313" key="2">
    <source>
        <dbReference type="Proteomes" id="UP000622653"/>
    </source>
</evidence>
<reference evidence="1" key="1">
    <citation type="submission" date="2020-11" db="EMBL/GenBank/DDBJ databases">
        <title>Multidrug resistant novel bacterium Savagea serpentis sp. nov., isolated from the scats of a vine snake (Ahaetulla nasuta).</title>
        <authorList>
            <person name="Venkata Ramana V."/>
            <person name="Vikas Patil S."/>
            <person name="Yogita Lugani V."/>
        </authorList>
    </citation>
    <scope>NUCLEOTIDE SEQUENCE</scope>
    <source>
        <strain evidence="1">SN6</strain>
    </source>
</reference>
<accession>A0A8J7G261</accession>
<proteinExistence type="predicted"/>
<protein>
    <submittedName>
        <fullName evidence="1">Uncharacterized protein</fullName>
    </submittedName>
</protein>
<gene>
    <name evidence="1" type="ORF">IRY55_05270</name>
</gene>
<dbReference type="AlphaFoldDB" id="A0A8J7G261"/>
<name>A0A8J7G261_9BACL</name>
<comment type="caution">
    <text evidence="1">The sequence shown here is derived from an EMBL/GenBank/DDBJ whole genome shotgun (WGS) entry which is preliminary data.</text>
</comment>
<dbReference type="EMBL" id="JADKPV010000001">
    <property type="protein sequence ID" value="MBF4500770.1"/>
    <property type="molecule type" value="Genomic_DNA"/>
</dbReference>
<dbReference type="Proteomes" id="UP000622653">
    <property type="component" value="Unassembled WGS sequence"/>
</dbReference>
<evidence type="ECO:0000313" key="1">
    <source>
        <dbReference type="EMBL" id="MBF4500770.1"/>
    </source>
</evidence>
<sequence length="176" mass="20495">MRKLTVSEWLITVGLSILCLLVVAFPLWQILQSKETFTIPAVSYQNSDENPTISIPVEASFDQLDDTMQQDITNNAHYQAKVYAIFDELNGELTLRRVQLTKPDERIFLEGSFYLYNYEEDHLAKTTYPIQLNVGQAIREADVYEPNETLIDYEYRWTATLRYNNGHALITQLHKR</sequence>
<dbReference type="RefSeq" id="WP_194562192.1">
    <property type="nucleotide sequence ID" value="NZ_JADKPV010000001.1"/>
</dbReference>